<reference evidence="2 3" key="1">
    <citation type="submission" date="2019-01" db="EMBL/GenBank/DDBJ databases">
        <title>Draft genome sequences of Candidatus Mycoplasma haemohominis SWG34-3 identified from a patient with pyrexia, anemia and liver dysfunction.</title>
        <authorList>
            <person name="Sekizuka T."/>
            <person name="Hattori N."/>
            <person name="Katano H."/>
            <person name="Takuma T."/>
            <person name="Ito T."/>
            <person name="Arai N."/>
            <person name="Yanai R."/>
            <person name="Ishii S."/>
            <person name="Miura Y."/>
            <person name="Tokunaga T."/>
            <person name="Watanabe H."/>
            <person name="Nomura N."/>
            <person name="Eguchi J."/>
            <person name="Arai T."/>
            <person name="Hasegawa H."/>
            <person name="Nakamaki T."/>
            <person name="Wakita T."/>
            <person name="Niki Y."/>
            <person name="Kuroda M."/>
        </authorList>
    </citation>
    <scope>NUCLEOTIDE SEQUENCE [LARGE SCALE GENOMIC DNA]</scope>
    <source>
        <strain evidence="2">SWG34-3</strain>
    </source>
</reference>
<evidence type="ECO:0000256" key="1">
    <source>
        <dbReference type="SAM" id="Phobius"/>
    </source>
</evidence>
<dbReference type="EMBL" id="BIMN01000002">
    <property type="protein sequence ID" value="GCE63473.1"/>
    <property type="molecule type" value="Genomic_DNA"/>
</dbReference>
<feature type="transmembrane region" description="Helical" evidence="1">
    <location>
        <begin position="6"/>
        <end position="28"/>
    </location>
</feature>
<gene>
    <name evidence="2" type="ORF">MHSWG343_04700</name>
</gene>
<organism evidence="2 3">
    <name type="scientific">Candidatus Mycoplasma haematohominis</name>
    <dbReference type="NCBI Taxonomy" id="1494318"/>
    <lineage>
        <taxon>Bacteria</taxon>
        <taxon>Bacillati</taxon>
        <taxon>Mycoplasmatota</taxon>
        <taxon>Mollicutes</taxon>
        <taxon>Mycoplasmataceae</taxon>
        <taxon>Mycoplasma</taxon>
    </lineage>
</organism>
<protein>
    <submittedName>
        <fullName evidence="2">Uncharacterized protein</fullName>
    </submittedName>
</protein>
<dbReference type="Proteomes" id="UP000324831">
    <property type="component" value="Unassembled WGS sequence"/>
</dbReference>
<proteinExistence type="predicted"/>
<evidence type="ECO:0000313" key="3">
    <source>
        <dbReference type="Proteomes" id="UP000324831"/>
    </source>
</evidence>
<accession>A0A478FPY6</accession>
<comment type="caution">
    <text evidence="2">The sequence shown here is derived from an EMBL/GenBank/DDBJ whole genome shotgun (WGS) entry which is preliminary data.</text>
</comment>
<keyword evidence="1" id="KW-0472">Membrane</keyword>
<keyword evidence="1" id="KW-1133">Transmembrane helix</keyword>
<name>A0A478FPY6_9MOLU</name>
<keyword evidence="1" id="KW-0812">Transmembrane</keyword>
<sequence>MLNSFKGAVAVVTGSAVFIWVCLGVYTLKSRDVSLRIVRPKARNRNRVSSRTANRKFIKEPIAGTFGFDFKNHFIDTTDPANKSWWNKNYQKFIEEQEDDKNYRKISHQFLKVKSVDDLKEACSEVYKKKTRENISPISRNVEQEKYENDVWTYCSIEGGVPVTVLENKDSFHGRSKLSNIYASRMISTTSPENRTFWWRHAIAFYGENGSGSKARDETAGFKALYESADKRLDSLRELCEINYNHLYNNENTDIARETLIFCSLSGSSN</sequence>
<dbReference type="AlphaFoldDB" id="A0A478FPY6"/>
<evidence type="ECO:0000313" key="2">
    <source>
        <dbReference type="EMBL" id="GCE63473.1"/>
    </source>
</evidence>